<dbReference type="AlphaFoldDB" id="A0A211YTH0"/>
<dbReference type="STRING" id="1122125.GCA_000423185_06838"/>
<evidence type="ECO:0000313" key="2">
    <source>
        <dbReference type="Proteomes" id="UP000196655"/>
    </source>
</evidence>
<name>A0A211YTH0_9PROT</name>
<gene>
    <name evidence="1" type="ORF">BWR60_35165</name>
</gene>
<dbReference type="Proteomes" id="UP000196655">
    <property type="component" value="Unassembled WGS sequence"/>
</dbReference>
<reference evidence="2" key="1">
    <citation type="submission" date="2017-05" db="EMBL/GenBank/DDBJ databases">
        <authorList>
            <person name="Macchi M."/>
            <person name="Festa S."/>
            <person name="Coppotelli B.M."/>
            <person name="Morelli I.S."/>
        </authorList>
    </citation>
    <scope>NUCLEOTIDE SEQUENCE [LARGE SCALE GENOMIC DNA]</scope>
    <source>
        <strain evidence="2">I</strain>
    </source>
</reference>
<proteinExistence type="predicted"/>
<dbReference type="InterPro" id="IPR011008">
    <property type="entry name" value="Dimeric_a/b-barrel"/>
</dbReference>
<organism evidence="1 2">
    <name type="scientific">Inquilinus limosus</name>
    <dbReference type="NCBI Taxonomy" id="171674"/>
    <lineage>
        <taxon>Bacteria</taxon>
        <taxon>Pseudomonadati</taxon>
        <taxon>Pseudomonadota</taxon>
        <taxon>Alphaproteobacteria</taxon>
        <taxon>Rhodospirillales</taxon>
        <taxon>Rhodospirillaceae</taxon>
        <taxon>Inquilinus</taxon>
    </lineage>
</organism>
<evidence type="ECO:0000313" key="1">
    <source>
        <dbReference type="EMBL" id="OWJ56302.1"/>
    </source>
</evidence>
<dbReference type="SUPFAM" id="SSF54909">
    <property type="entry name" value="Dimeric alpha+beta barrel"/>
    <property type="match status" value="1"/>
</dbReference>
<dbReference type="EMBL" id="NHON01000173">
    <property type="protein sequence ID" value="OWJ56302.1"/>
    <property type="molecule type" value="Genomic_DNA"/>
</dbReference>
<accession>A0A211YTH0</accession>
<evidence type="ECO:0008006" key="3">
    <source>
        <dbReference type="Google" id="ProtNLM"/>
    </source>
</evidence>
<dbReference type="RefSeq" id="WP_088157879.1">
    <property type="nucleotide sequence ID" value="NZ_NHON01000173.1"/>
</dbReference>
<protein>
    <recommendedName>
        <fullName evidence="3">ABM domain-containing protein</fullName>
    </recommendedName>
</protein>
<dbReference type="OrthoDB" id="7359950at2"/>
<comment type="caution">
    <text evidence="1">The sequence shown here is derived from an EMBL/GenBank/DDBJ whole genome shotgun (WGS) entry which is preliminary data.</text>
</comment>
<keyword evidence="2" id="KW-1185">Reference proteome</keyword>
<sequence>MAFVTEVVLFRARPGLAVETAVETVVEAAEGSRAALAGLDGYIDRSFGVSADGLFGDIVRWRDMASAEAAAAAAPTLPGLGRFMQVIDGPGVRLYHFRSRSL</sequence>